<dbReference type="AlphaFoldDB" id="A0AA37V9K5"/>
<gene>
    <name evidence="1" type="ORF">rosag_10360</name>
</gene>
<name>A0AA37V9K5_9BACT</name>
<dbReference type="Proteomes" id="UP001161325">
    <property type="component" value="Unassembled WGS sequence"/>
</dbReference>
<organism evidence="1 2">
    <name type="scientific">Roseisolibacter agri</name>
    <dbReference type="NCBI Taxonomy" id="2014610"/>
    <lineage>
        <taxon>Bacteria</taxon>
        <taxon>Pseudomonadati</taxon>
        <taxon>Gemmatimonadota</taxon>
        <taxon>Gemmatimonadia</taxon>
        <taxon>Gemmatimonadales</taxon>
        <taxon>Gemmatimonadaceae</taxon>
        <taxon>Roseisolibacter</taxon>
    </lineage>
</organism>
<dbReference type="RefSeq" id="WP_284348970.1">
    <property type="nucleotide sequence ID" value="NZ_BRXS01000002.1"/>
</dbReference>
<protein>
    <submittedName>
        <fullName evidence="1">Uncharacterized protein</fullName>
    </submittedName>
</protein>
<comment type="caution">
    <text evidence="1">The sequence shown here is derived from an EMBL/GenBank/DDBJ whole genome shotgun (WGS) entry which is preliminary data.</text>
</comment>
<sequence length="185" mass="19898">MPSLYDLAARLQAFAAGELTREALDAWIAPVLAADPLDVEHSDAVPWEDAPDEERLFWRLLYLVESSEPDDAGEPALRALAGRAVRCLASTVSPADTLELLPLVIDQPRLCTIVERHAQGLVSRTGFLSVLANAGYPPHAKLWLTHADADALAALCERLSAGDYAAVARMLESAPGRAPQPDPRA</sequence>
<evidence type="ECO:0000313" key="1">
    <source>
        <dbReference type="EMBL" id="GLC24523.1"/>
    </source>
</evidence>
<proteinExistence type="predicted"/>
<reference evidence="1" key="1">
    <citation type="submission" date="2022-08" db="EMBL/GenBank/DDBJ databases">
        <title>Draft genome sequencing of Roseisolibacter agri AW1220.</title>
        <authorList>
            <person name="Tobiishi Y."/>
            <person name="Tonouchi A."/>
        </authorList>
    </citation>
    <scope>NUCLEOTIDE SEQUENCE</scope>
    <source>
        <strain evidence="1">AW1220</strain>
    </source>
</reference>
<dbReference type="EMBL" id="BRXS01000002">
    <property type="protein sequence ID" value="GLC24523.1"/>
    <property type="molecule type" value="Genomic_DNA"/>
</dbReference>
<evidence type="ECO:0000313" key="2">
    <source>
        <dbReference type="Proteomes" id="UP001161325"/>
    </source>
</evidence>
<keyword evidence="2" id="KW-1185">Reference proteome</keyword>
<accession>A0AA37V9K5</accession>